<feature type="transmembrane region" description="Helical" evidence="6">
    <location>
        <begin position="58"/>
        <end position="81"/>
    </location>
</feature>
<dbReference type="EMBL" id="KV454294">
    <property type="protein sequence ID" value="ODQ73184.1"/>
    <property type="molecule type" value="Genomic_DNA"/>
</dbReference>
<name>A0A1E3Q6R6_LIPST</name>
<reference evidence="7 8" key="1">
    <citation type="journal article" date="2016" name="Proc. Natl. Acad. Sci. U.S.A.">
        <title>Comparative genomics of biotechnologically important yeasts.</title>
        <authorList>
            <person name="Riley R."/>
            <person name="Haridas S."/>
            <person name="Wolfe K.H."/>
            <person name="Lopes M.R."/>
            <person name="Hittinger C.T."/>
            <person name="Goeker M."/>
            <person name="Salamov A.A."/>
            <person name="Wisecaver J.H."/>
            <person name="Long T.M."/>
            <person name="Calvey C.H."/>
            <person name="Aerts A.L."/>
            <person name="Barry K.W."/>
            <person name="Choi C."/>
            <person name="Clum A."/>
            <person name="Coughlan A.Y."/>
            <person name="Deshpande S."/>
            <person name="Douglass A.P."/>
            <person name="Hanson S.J."/>
            <person name="Klenk H.-P."/>
            <person name="LaButti K.M."/>
            <person name="Lapidus A."/>
            <person name="Lindquist E.A."/>
            <person name="Lipzen A.M."/>
            <person name="Meier-Kolthoff J.P."/>
            <person name="Ohm R.A."/>
            <person name="Otillar R.P."/>
            <person name="Pangilinan J.L."/>
            <person name="Peng Y."/>
            <person name="Rokas A."/>
            <person name="Rosa C.A."/>
            <person name="Scheuner C."/>
            <person name="Sibirny A.A."/>
            <person name="Slot J.C."/>
            <person name="Stielow J.B."/>
            <person name="Sun H."/>
            <person name="Kurtzman C.P."/>
            <person name="Blackwell M."/>
            <person name="Grigoriev I.V."/>
            <person name="Jeffries T.W."/>
        </authorList>
    </citation>
    <scope>NUCLEOTIDE SEQUENCE [LARGE SCALE GENOMIC DNA]</scope>
    <source>
        <strain evidence="7 8">NRRL Y-11557</strain>
    </source>
</reference>
<evidence type="ECO:0008006" key="9">
    <source>
        <dbReference type="Google" id="ProtNLM"/>
    </source>
</evidence>
<feature type="transmembrane region" description="Helical" evidence="6">
    <location>
        <begin position="500"/>
        <end position="518"/>
    </location>
</feature>
<feature type="transmembrane region" description="Helical" evidence="6">
    <location>
        <begin position="253"/>
        <end position="274"/>
    </location>
</feature>
<feature type="transmembrane region" description="Helical" evidence="6">
    <location>
        <begin position="215"/>
        <end position="233"/>
    </location>
</feature>
<keyword evidence="2" id="KW-0813">Transport</keyword>
<dbReference type="PANTHER" id="PTHR45649:SF11">
    <property type="entry name" value="TRANSPORTER, PUTATIVE (EUROFUNG)-RELATED"/>
    <property type="match status" value="1"/>
</dbReference>
<dbReference type="Pfam" id="PF13520">
    <property type="entry name" value="AA_permease_2"/>
    <property type="match status" value="1"/>
</dbReference>
<dbReference type="Proteomes" id="UP000094385">
    <property type="component" value="Unassembled WGS sequence"/>
</dbReference>
<feature type="transmembrane region" description="Helical" evidence="6">
    <location>
        <begin position="93"/>
        <end position="118"/>
    </location>
</feature>
<gene>
    <name evidence="7" type="ORF">LIPSTDRAFT_71543</name>
</gene>
<keyword evidence="5 6" id="KW-0472">Membrane</keyword>
<keyword evidence="3 6" id="KW-0812">Transmembrane</keyword>
<feature type="transmembrane region" description="Helical" evidence="6">
    <location>
        <begin position="347"/>
        <end position="368"/>
    </location>
</feature>
<feature type="transmembrane region" description="Helical" evidence="6">
    <location>
        <begin position="183"/>
        <end position="203"/>
    </location>
</feature>
<feature type="transmembrane region" description="Helical" evidence="6">
    <location>
        <begin position="139"/>
        <end position="171"/>
    </location>
</feature>
<dbReference type="PIRSF" id="PIRSF006060">
    <property type="entry name" value="AA_transporter"/>
    <property type="match status" value="1"/>
</dbReference>
<dbReference type="InterPro" id="IPR002293">
    <property type="entry name" value="AA/rel_permease1"/>
</dbReference>
<sequence>MSIEKVCADVDPNGNADTRHELDSTLMIDPSRASDLDLDIDEKQLRANGHVGELPRRFGFLSLLGLGFNITNSWIGLTASITINLTDGGRPAVVWGCVISFFVSGLITLGLAELASAYPSAGGQYHITFMVASPNTRAFAAYIVGWMALVGWWITHASGCIFIALNIVAFAAFYHPSYDPARWHVWMLYTAAHVICVATNLAFPKLLPAFNRFALYLTVTAFVASIITVGVTGSSTKVSASAVFTDFVNASGWSSTGLAFMIATANSMYTFLAVDAATHIAEEVPRPSLNVPRAMVGTIIIGGITAIPFAVVLMLCMTDLDGALGTSTGLPSYEIYMQALKNSTGATILQAVITLLYINAVVSLVTTWSRLSYALSRDNGLPYSNVFARIHKGTSQPLNSIILGTVLVLIYGLLYVASSVAFNSIIGSSIMFLNITYVIPQAIVAYRGREKVLPPRPFRLPGYIGYFTNWFSTLWVIFISVLFCLPSTMPVVGKPASMNYTSVVFVGVLVFVLLFWAFDKRKKFVGPDVKESLLREANLAEMELMCSRDMSKLQNQG</sequence>
<protein>
    <recommendedName>
        <fullName evidence="9">Amino acid permease/ SLC12A domain-containing protein</fullName>
    </recommendedName>
</protein>
<evidence type="ECO:0000256" key="1">
    <source>
        <dbReference type="ARBA" id="ARBA00004141"/>
    </source>
</evidence>
<evidence type="ECO:0000256" key="2">
    <source>
        <dbReference type="ARBA" id="ARBA00022448"/>
    </source>
</evidence>
<evidence type="ECO:0000256" key="6">
    <source>
        <dbReference type="SAM" id="Phobius"/>
    </source>
</evidence>
<feature type="transmembrane region" description="Helical" evidence="6">
    <location>
        <begin position="294"/>
        <end position="315"/>
    </location>
</feature>
<evidence type="ECO:0000256" key="4">
    <source>
        <dbReference type="ARBA" id="ARBA00022989"/>
    </source>
</evidence>
<proteinExistence type="predicted"/>
<dbReference type="AlphaFoldDB" id="A0A1E3Q6R6"/>
<dbReference type="GO" id="GO:0016020">
    <property type="term" value="C:membrane"/>
    <property type="evidence" value="ECO:0007669"/>
    <property type="project" value="UniProtKB-SubCell"/>
</dbReference>
<keyword evidence="8" id="KW-1185">Reference proteome</keyword>
<dbReference type="PANTHER" id="PTHR45649">
    <property type="entry name" value="AMINO-ACID PERMEASE BAT1"/>
    <property type="match status" value="1"/>
</dbReference>
<evidence type="ECO:0000313" key="7">
    <source>
        <dbReference type="EMBL" id="ODQ73184.1"/>
    </source>
</evidence>
<feature type="transmembrane region" description="Helical" evidence="6">
    <location>
        <begin position="467"/>
        <end position="488"/>
    </location>
</feature>
<evidence type="ECO:0000313" key="8">
    <source>
        <dbReference type="Proteomes" id="UP000094385"/>
    </source>
</evidence>
<evidence type="ECO:0000256" key="5">
    <source>
        <dbReference type="ARBA" id="ARBA00023136"/>
    </source>
</evidence>
<organism evidence="7 8">
    <name type="scientific">Lipomyces starkeyi NRRL Y-11557</name>
    <dbReference type="NCBI Taxonomy" id="675824"/>
    <lineage>
        <taxon>Eukaryota</taxon>
        <taxon>Fungi</taxon>
        <taxon>Dikarya</taxon>
        <taxon>Ascomycota</taxon>
        <taxon>Saccharomycotina</taxon>
        <taxon>Lipomycetes</taxon>
        <taxon>Lipomycetales</taxon>
        <taxon>Lipomycetaceae</taxon>
        <taxon>Lipomyces</taxon>
    </lineage>
</organism>
<accession>A0A1E3Q6R6</accession>
<dbReference type="Gene3D" id="1.20.1740.10">
    <property type="entry name" value="Amino acid/polyamine transporter I"/>
    <property type="match status" value="1"/>
</dbReference>
<dbReference type="OrthoDB" id="2417308at2759"/>
<comment type="subcellular location">
    <subcellularLocation>
        <location evidence="1">Membrane</location>
        <topology evidence="1">Multi-pass membrane protein</topology>
    </subcellularLocation>
</comment>
<feature type="transmembrane region" description="Helical" evidence="6">
    <location>
        <begin position="424"/>
        <end position="446"/>
    </location>
</feature>
<feature type="transmembrane region" description="Helical" evidence="6">
    <location>
        <begin position="398"/>
        <end position="418"/>
    </location>
</feature>
<dbReference type="GO" id="GO:0022857">
    <property type="term" value="F:transmembrane transporter activity"/>
    <property type="evidence" value="ECO:0007669"/>
    <property type="project" value="InterPro"/>
</dbReference>
<evidence type="ECO:0000256" key="3">
    <source>
        <dbReference type="ARBA" id="ARBA00022692"/>
    </source>
</evidence>
<keyword evidence="4 6" id="KW-1133">Transmembrane helix</keyword>
<dbReference type="STRING" id="675824.A0A1E3Q6R6"/>